<dbReference type="EMBL" id="LRPN01000050">
    <property type="protein sequence ID" value="KWZ82722.1"/>
    <property type="molecule type" value="Genomic_DNA"/>
</dbReference>
<protein>
    <recommendedName>
        <fullName evidence="3">histidine kinase</fullName>
        <ecNumber evidence="3">2.7.13.3</ecNumber>
    </recommendedName>
</protein>
<dbReference type="GO" id="GO:0000155">
    <property type="term" value="F:phosphorelay sensor kinase activity"/>
    <property type="evidence" value="ECO:0007669"/>
    <property type="project" value="InterPro"/>
</dbReference>
<keyword evidence="7 13" id="KW-0418">Kinase</keyword>
<keyword evidence="9" id="KW-0902">Two-component regulatory system</keyword>
<comment type="subcellular location">
    <subcellularLocation>
        <location evidence="2">Cell membrane</location>
        <topology evidence="2">Multi-pass membrane protein</topology>
    </subcellularLocation>
</comment>
<dbReference type="GO" id="GO:0005524">
    <property type="term" value="F:ATP binding"/>
    <property type="evidence" value="ECO:0007669"/>
    <property type="project" value="UniProtKB-KW"/>
</dbReference>
<comment type="caution">
    <text evidence="13">The sequence shown here is derived from an EMBL/GenBank/DDBJ whole genome shotgun (WGS) entry which is preliminary data.</text>
</comment>
<dbReference type="InterPro" id="IPR004358">
    <property type="entry name" value="Sig_transdc_His_kin-like_C"/>
</dbReference>
<dbReference type="InterPro" id="IPR050736">
    <property type="entry name" value="Sensor_HK_Regulatory"/>
</dbReference>
<evidence type="ECO:0000256" key="6">
    <source>
        <dbReference type="ARBA" id="ARBA00022741"/>
    </source>
</evidence>
<dbReference type="InterPro" id="IPR036097">
    <property type="entry name" value="HisK_dim/P_sf"/>
</dbReference>
<dbReference type="EMBL" id="JASUZX010000001">
    <property type="protein sequence ID" value="MDL5039921.1"/>
    <property type="molecule type" value="Genomic_DNA"/>
</dbReference>
<feature type="domain" description="Histidine kinase" evidence="12">
    <location>
        <begin position="193"/>
        <end position="409"/>
    </location>
</feature>
<evidence type="ECO:0000256" key="7">
    <source>
        <dbReference type="ARBA" id="ARBA00022777"/>
    </source>
</evidence>
<dbReference type="InterPro" id="IPR003594">
    <property type="entry name" value="HATPase_dom"/>
</dbReference>
<comment type="catalytic activity">
    <reaction evidence="1">
        <text>ATP + protein L-histidine = ADP + protein N-phospho-L-histidine.</text>
        <dbReference type="EC" id="2.7.13.3"/>
    </reaction>
</comment>
<dbReference type="PATRIC" id="fig|1398.22.peg.1673"/>
<evidence type="ECO:0000256" key="9">
    <source>
        <dbReference type="ARBA" id="ARBA00023012"/>
    </source>
</evidence>
<evidence type="ECO:0000313" key="13">
    <source>
        <dbReference type="EMBL" id="KWZ82722.1"/>
    </source>
</evidence>
<gene>
    <name evidence="13" type="ORF">HMPREF3213_01664</name>
    <name evidence="14" type="ORF">QN341_02305</name>
</gene>
<evidence type="ECO:0000256" key="8">
    <source>
        <dbReference type="ARBA" id="ARBA00022840"/>
    </source>
</evidence>
<keyword evidence="4" id="KW-0597">Phosphoprotein</keyword>
<evidence type="ECO:0000256" key="3">
    <source>
        <dbReference type="ARBA" id="ARBA00012438"/>
    </source>
</evidence>
<dbReference type="PROSITE" id="PS50109">
    <property type="entry name" value="HIS_KIN"/>
    <property type="match status" value="1"/>
</dbReference>
<evidence type="ECO:0000313" key="14">
    <source>
        <dbReference type="EMBL" id="MDL5039921.1"/>
    </source>
</evidence>
<feature type="transmembrane region" description="Helical" evidence="11">
    <location>
        <begin position="150"/>
        <end position="173"/>
    </location>
</feature>
<reference evidence="15" key="1">
    <citation type="submission" date="2016-01" db="EMBL/GenBank/DDBJ databases">
        <authorList>
            <person name="Mitreva M."/>
            <person name="Pepin K.H."/>
            <person name="Mihindukulasuriya K.A."/>
            <person name="Fulton R."/>
            <person name="Fronick C."/>
            <person name="O'Laughlin M."/>
            <person name="Miner T."/>
            <person name="Herter B."/>
            <person name="Rosa B.A."/>
            <person name="Cordes M."/>
            <person name="Tomlinson C."/>
            <person name="Wollam A."/>
            <person name="Palsikar V.B."/>
            <person name="Mardis E.R."/>
            <person name="Wilson R.K."/>
        </authorList>
    </citation>
    <scope>NUCLEOTIDE SEQUENCE [LARGE SCALE GENOMIC DNA]</scope>
    <source>
        <strain evidence="15">GED7749B</strain>
    </source>
</reference>
<keyword evidence="10 11" id="KW-0472">Membrane</keyword>
<dbReference type="RefSeq" id="WP_061086764.1">
    <property type="nucleotide sequence ID" value="NZ_CP025437.1"/>
</dbReference>
<dbReference type="EC" id="2.7.13.3" evidence="3"/>
<reference evidence="14" key="3">
    <citation type="submission" date="2023-06" db="EMBL/GenBank/DDBJ databases">
        <title>Probiogenomic evaluation and L lactic producing Weizmannia coaggulans BKMTCR2-2 from tree bark.</title>
        <authorList>
            <person name="Mahittikon J."/>
            <person name="Tanasupawat S."/>
        </authorList>
    </citation>
    <scope>NUCLEOTIDE SEQUENCE</scope>
    <source>
        <strain evidence="14">BKMTCR2-2</strain>
    </source>
</reference>
<sequence length="420" mass="47372">MFRKTRIKLTALNACVFILLIAVLGTVIYMYVRTHMYSEADQSIYRALDRIEKKGGSLAGDPHGNDIRLRILIWDKNNNLMSTPSDGPDVYLYEQYAAEFAPAHVHRMETIKVAGHYFRTYTVKGMMQNEDVKIQFLAQIDGEVLMLHKLMIITIAGCALASLLAVIAGLVLAERALKPIKAAWDKQTQFVSDASHEIRTPLAVIQSRVELLLRKPNETVRDVLQDISTVLNECRRLTKLVSNLLTLARSDSDKIEIERKPFYLDELLREIMDHFSELAAIQGKTLILKSAPPVTFSGDRDRIHQLIVILLDNAMKYTGDGGKIELACFESKNHVGISVQDNGIGLKEEDREKIFDRFFQVSKSRTKTESLGLGLSIAKWIVEKHSGKIRVDSKLGEGTTFTITFPKKKRKDAQVKKSGK</sequence>
<proteinExistence type="predicted"/>
<dbReference type="InterPro" id="IPR005467">
    <property type="entry name" value="His_kinase_dom"/>
</dbReference>
<evidence type="ECO:0000256" key="4">
    <source>
        <dbReference type="ARBA" id="ARBA00022553"/>
    </source>
</evidence>
<dbReference type="PRINTS" id="PR00344">
    <property type="entry name" value="BCTRLSENSOR"/>
</dbReference>
<dbReference type="SMART" id="SM00388">
    <property type="entry name" value="HisKA"/>
    <property type="match status" value="1"/>
</dbReference>
<keyword evidence="8" id="KW-0067">ATP-binding</keyword>
<evidence type="ECO:0000256" key="10">
    <source>
        <dbReference type="ARBA" id="ARBA00023136"/>
    </source>
</evidence>
<reference evidence="13" key="2">
    <citation type="submission" date="2016-01" db="EMBL/GenBank/DDBJ databases">
        <authorList>
            <person name="Oliw E.H."/>
        </authorList>
    </citation>
    <scope>NUCLEOTIDE SEQUENCE [LARGE SCALE GENOMIC DNA]</scope>
    <source>
        <strain evidence="13">GED7749B</strain>
    </source>
</reference>
<dbReference type="Pfam" id="PF00512">
    <property type="entry name" value="HisKA"/>
    <property type="match status" value="1"/>
</dbReference>
<dbReference type="Proteomes" id="UP001223084">
    <property type="component" value="Unassembled WGS sequence"/>
</dbReference>
<dbReference type="CDD" id="cd00082">
    <property type="entry name" value="HisKA"/>
    <property type="match status" value="1"/>
</dbReference>
<dbReference type="Gene3D" id="1.10.287.130">
    <property type="match status" value="1"/>
</dbReference>
<keyword evidence="6" id="KW-0547">Nucleotide-binding</keyword>
<keyword evidence="11" id="KW-0812">Transmembrane</keyword>
<keyword evidence="5" id="KW-0808">Transferase</keyword>
<dbReference type="CDD" id="cd00075">
    <property type="entry name" value="HATPase"/>
    <property type="match status" value="1"/>
</dbReference>
<dbReference type="Gene3D" id="3.30.565.10">
    <property type="entry name" value="Histidine kinase-like ATPase, C-terminal domain"/>
    <property type="match status" value="1"/>
</dbReference>
<evidence type="ECO:0000259" key="12">
    <source>
        <dbReference type="PROSITE" id="PS50109"/>
    </source>
</evidence>
<dbReference type="SUPFAM" id="SSF55874">
    <property type="entry name" value="ATPase domain of HSP90 chaperone/DNA topoisomerase II/histidine kinase"/>
    <property type="match status" value="1"/>
</dbReference>
<evidence type="ECO:0000256" key="1">
    <source>
        <dbReference type="ARBA" id="ARBA00000085"/>
    </source>
</evidence>
<feature type="transmembrane region" description="Helical" evidence="11">
    <location>
        <begin position="12"/>
        <end position="32"/>
    </location>
</feature>
<dbReference type="Proteomes" id="UP000070376">
    <property type="component" value="Unassembled WGS sequence"/>
</dbReference>
<dbReference type="Pfam" id="PF02518">
    <property type="entry name" value="HATPase_c"/>
    <property type="match status" value="1"/>
</dbReference>
<dbReference type="GeneID" id="93260762"/>
<dbReference type="AlphaFoldDB" id="A0A133KT69"/>
<dbReference type="FunFam" id="1.10.287.130:FF:000001">
    <property type="entry name" value="Two-component sensor histidine kinase"/>
    <property type="match status" value="1"/>
</dbReference>
<evidence type="ECO:0000256" key="2">
    <source>
        <dbReference type="ARBA" id="ARBA00004651"/>
    </source>
</evidence>
<dbReference type="SUPFAM" id="SSF47384">
    <property type="entry name" value="Homodimeric domain of signal transducing histidine kinase"/>
    <property type="match status" value="1"/>
</dbReference>
<accession>A0A133KT69</accession>
<dbReference type="FunFam" id="3.30.565.10:FF:000006">
    <property type="entry name" value="Sensor histidine kinase WalK"/>
    <property type="match status" value="1"/>
</dbReference>
<dbReference type="InterPro" id="IPR036890">
    <property type="entry name" value="HATPase_C_sf"/>
</dbReference>
<dbReference type="SMART" id="SM00387">
    <property type="entry name" value="HATPase_c"/>
    <property type="match status" value="1"/>
</dbReference>
<dbReference type="GO" id="GO:0005886">
    <property type="term" value="C:plasma membrane"/>
    <property type="evidence" value="ECO:0007669"/>
    <property type="project" value="UniProtKB-SubCell"/>
</dbReference>
<dbReference type="PANTHER" id="PTHR43711">
    <property type="entry name" value="TWO-COMPONENT HISTIDINE KINASE"/>
    <property type="match status" value="1"/>
</dbReference>
<organism evidence="13 15">
    <name type="scientific">Heyndrickxia coagulans</name>
    <name type="common">Weizmannia coagulans</name>
    <dbReference type="NCBI Taxonomy" id="1398"/>
    <lineage>
        <taxon>Bacteria</taxon>
        <taxon>Bacillati</taxon>
        <taxon>Bacillota</taxon>
        <taxon>Bacilli</taxon>
        <taxon>Bacillales</taxon>
        <taxon>Bacillaceae</taxon>
        <taxon>Heyndrickxia</taxon>
    </lineage>
</organism>
<dbReference type="PANTHER" id="PTHR43711:SF26">
    <property type="entry name" value="SENSOR HISTIDINE KINASE RCSC"/>
    <property type="match status" value="1"/>
</dbReference>
<name>A0A133KT69_HEYCO</name>
<evidence type="ECO:0000256" key="11">
    <source>
        <dbReference type="SAM" id="Phobius"/>
    </source>
</evidence>
<dbReference type="InterPro" id="IPR003661">
    <property type="entry name" value="HisK_dim/P_dom"/>
</dbReference>
<evidence type="ECO:0000256" key="5">
    <source>
        <dbReference type="ARBA" id="ARBA00022679"/>
    </source>
</evidence>
<evidence type="ECO:0000313" key="15">
    <source>
        <dbReference type="Proteomes" id="UP000070376"/>
    </source>
</evidence>
<keyword evidence="11" id="KW-1133">Transmembrane helix</keyword>